<dbReference type="Pfam" id="PF00069">
    <property type="entry name" value="Pkinase"/>
    <property type="match status" value="1"/>
</dbReference>
<dbReference type="InterPro" id="IPR008271">
    <property type="entry name" value="Ser/Thr_kinase_AS"/>
</dbReference>
<dbReference type="GO" id="GO:0005737">
    <property type="term" value="C:cytoplasm"/>
    <property type="evidence" value="ECO:0007669"/>
    <property type="project" value="TreeGrafter"/>
</dbReference>
<dbReference type="InterPro" id="IPR012966">
    <property type="entry name" value="AHD"/>
</dbReference>
<dbReference type="Proteomes" id="UP000035681">
    <property type="component" value="Unplaced"/>
</dbReference>
<dbReference type="Pfam" id="PF08174">
    <property type="entry name" value="Anillin"/>
    <property type="match status" value="1"/>
</dbReference>
<protein>
    <submittedName>
        <fullName evidence="5">Protein kinase domain-containing protein</fullName>
    </submittedName>
</protein>
<keyword evidence="4" id="KW-1185">Reference proteome</keyword>
<keyword evidence="2" id="KW-0067">ATP-binding</keyword>
<dbReference type="PANTHER" id="PTHR24346:SF42">
    <property type="entry name" value="SERINE_THREONINE-PROTEIN KINASE SIK3"/>
    <property type="match status" value="1"/>
</dbReference>
<dbReference type="Gene3D" id="1.10.510.10">
    <property type="entry name" value="Transferase(Phosphotransferase) domain 1"/>
    <property type="match status" value="1"/>
</dbReference>
<dbReference type="AlphaFoldDB" id="A0AAF5I242"/>
<dbReference type="SUPFAM" id="SSF56112">
    <property type="entry name" value="Protein kinase-like (PK-like)"/>
    <property type="match status" value="1"/>
</dbReference>
<evidence type="ECO:0000313" key="4">
    <source>
        <dbReference type="Proteomes" id="UP000035681"/>
    </source>
</evidence>
<evidence type="ECO:0000259" key="3">
    <source>
        <dbReference type="PROSITE" id="PS50011"/>
    </source>
</evidence>
<dbReference type="InterPro" id="IPR011009">
    <property type="entry name" value="Kinase-like_dom_sf"/>
</dbReference>
<dbReference type="GO" id="GO:0035556">
    <property type="term" value="P:intracellular signal transduction"/>
    <property type="evidence" value="ECO:0007669"/>
    <property type="project" value="TreeGrafter"/>
</dbReference>
<dbReference type="PANTHER" id="PTHR24346">
    <property type="entry name" value="MAP/MICROTUBULE AFFINITY-REGULATING KINASE"/>
    <property type="match status" value="1"/>
</dbReference>
<dbReference type="WBParaSite" id="TCONS_00010674.p1">
    <property type="protein sequence ID" value="TCONS_00010674.p1"/>
    <property type="gene ID" value="XLOC_004139"/>
</dbReference>
<sequence length="786" mass="90161">MVVVPYAESNARIILRNINIPLVDSYPKDGKNYKTDKRIFRLRLSIKCGDKELLTPIVENLSAKMMNIEFPDEYIFNNVPSNFSLTISVLSLRPDFTIGKGSNIFDKLTSTLTKSIGGNTFDKNATYNSKYGTVTPHFVYDYPDDQNVLLQNVAKIKLTLKNVNHIKETVYRLKRNDNFSLDSELFPPLFGTISLSMILQPQSLLTPIKQGFANITLCLQNRILRNVYCILKGGNLTIFNTAPLHHKDGTIEIPVNVDTVIHIDRRTDSIVLSAVVSKNEMIKEVIIDVNKNEEILEWCKSLSTQIVDTKIYGDAASKDYYTIITKGFKNLKKSHTLESPFSIYETLLSSYNTCQRKEPKKLENYDNLIDSGYISSTVSGLSNSSPPINHKNYLSNKSPKKLRRITVMDYFEKHSPGNSNFYGTVVTDKDKTFNKKVKNVTFNGNKQVLPRCGELIERKTIKSEFVFDYQNETIVSDSDIMQESTEKSSFFIQNFPTETNSFYVAYKDIIKNALIELELPYIYHTGHSTVYKGYSKRYNKIVAIKIIHKNKIPESCRETFLPRELFVTKAANHPNLGKCLYISKPNDSKIVIISEYYNSGTLQDLINKNKKLPEKVCSIIFRQLIEAVNYLHQRGVVHRDIKPLNILFDENKNLKLVDFGFSREMKLFDKSTSYCGSPNYTTANVLLQKPYCPFAGDWYSVGVVLFVMLTGEFPMNPIDRMKLGMDDLRFFNHFPSGRASLLLNKLLQINEEKRAGYKECIESEFMKFHNGEWQLSDNNNIYKILK</sequence>
<dbReference type="GO" id="GO:0000226">
    <property type="term" value="P:microtubule cytoskeleton organization"/>
    <property type="evidence" value="ECO:0007669"/>
    <property type="project" value="TreeGrafter"/>
</dbReference>
<dbReference type="PROSITE" id="PS50011">
    <property type="entry name" value="PROTEIN_KINASE_DOM"/>
    <property type="match status" value="1"/>
</dbReference>
<dbReference type="PROSITE" id="PS00108">
    <property type="entry name" value="PROTEIN_KINASE_ST"/>
    <property type="match status" value="1"/>
</dbReference>
<dbReference type="InterPro" id="IPR000719">
    <property type="entry name" value="Prot_kinase_dom"/>
</dbReference>
<accession>A0AAF5I242</accession>
<dbReference type="SMART" id="SM00220">
    <property type="entry name" value="S_TKc"/>
    <property type="match status" value="1"/>
</dbReference>
<evidence type="ECO:0000313" key="5">
    <source>
        <dbReference type="WBParaSite" id="TCONS_00010674.p1"/>
    </source>
</evidence>
<proteinExistence type="predicted"/>
<keyword evidence="1" id="KW-0547">Nucleotide-binding</keyword>
<dbReference type="GO" id="GO:0005524">
    <property type="term" value="F:ATP binding"/>
    <property type="evidence" value="ECO:0007669"/>
    <property type="project" value="UniProtKB-KW"/>
</dbReference>
<feature type="domain" description="Protein kinase" evidence="3">
    <location>
        <begin position="516"/>
        <end position="766"/>
    </location>
</feature>
<name>A0AAF5I242_STRER</name>
<evidence type="ECO:0000256" key="2">
    <source>
        <dbReference type="ARBA" id="ARBA00022840"/>
    </source>
</evidence>
<evidence type="ECO:0000256" key="1">
    <source>
        <dbReference type="ARBA" id="ARBA00022741"/>
    </source>
</evidence>
<dbReference type="GO" id="GO:0050321">
    <property type="term" value="F:tau-protein kinase activity"/>
    <property type="evidence" value="ECO:0007669"/>
    <property type="project" value="TreeGrafter"/>
</dbReference>
<organism evidence="4 5">
    <name type="scientific">Strongyloides stercoralis</name>
    <name type="common">Threadworm</name>
    <dbReference type="NCBI Taxonomy" id="6248"/>
    <lineage>
        <taxon>Eukaryota</taxon>
        <taxon>Metazoa</taxon>
        <taxon>Ecdysozoa</taxon>
        <taxon>Nematoda</taxon>
        <taxon>Chromadorea</taxon>
        <taxon>Rhabditida</taxon>
        <taxon>Tylenchina</taxon>
        <taxon>Panagrolaimomorpha</taxon>
        <taxon>Strongyloidoidea</taxon>
        <taxon>Strongyloididae</taxon>
        <taxon>Strongyloides</taxon>
    </lineage>
</organism>
<reference evidence="5" key="1">
    <citation type="submission" date="2024-02" db="UniProtKB">
        <authorList>
            <consortium name="WormBaseParasite"/>
        </authorList>
    </citation>
    <scope>IDENTIFICATION</scope>
</reference>